<feature type="chain" id="PRO_5011718376" description="GLPGLI family protein" evidence="1">
    <location>
        <begin position="22"/>
        <end position="200"/>
    </location>
</feature>
<keyword evidence="1" id="KW-0732">Signal</keyword>
<evidence type="ECO:0000313" key="2">
    <source>
        <dbReference type="EMBL" id="SDG00421.1"/>
    </source>
</evidence>
<protein>
    <recommendedName>
        <fullName evidence="4">GLPGLI family protein</fullName>
    </recommendedName>
</protein>
<gene>
    <name evidence="2" type="ORF">SAMN04488121_103141</name>
</gene>
<sequence length="200" mass="22403">MTFIPKAAIIAVIALSSAYMAEAQKIKTTEGSLSALKGQTEINVEYEYDHLKVGEFDKEEDYIQKKKDEYNKKEPGKGDTWETAWKNDRTTRYAPKFEQLFAENSGIKVGKFPQAKYTLIFKTTFIEPGFNVGVAHKNAYINGEIWVVETADHSKVIAKSTVDKAPGRLFAIDFDSGVRIGEAYAATGKVYGKQVKKEVE</sequence>
<evidence type="ECO:0000313" key="3">
    <source>
        <dbReference type="Proteomes" id="UP000199045"/>
    </source>
</evidence>
<dbReference type="AlphaFoldDB" id="A0A1G7QPG0"/>
<feature type="signal peptide" evidence="1">
    <location>
        <begin position="1"/>
        <end position="21"/>
    </location>
</feature>
<proteinExistence type="predicted"/>
<accession>A0A1G7QPG0</accession>
<reference evidence="2 3" key="1">
    <citation type="submission" date="2016-10" db="EMBL/GenBank/DDBJ databases">
        <authorList>
            <person name="de Groot N.N."/>
        </authorList>
    </citation>
    <scope>NUCLEOTIDE SEQUENCE [LARGE SCALE GENOMIC DNA]</scope>
    <source>
        <strain evidence="2 3">DSM 527</strain>
    </source>
</reference>
<evidence type="ECO:0000256" key="1">
    <source>
        <dbReference type="SAM" id="SignalP"/>
    </source>
</evidence>
<dbReference type="OrthoDB" id="1151160at2"/>
<dbReference type="RefSeq" id="WP_089832456.1">
    <property type="nucleotide sequence ID" value="NZ_FNBN01000003.1"/>
</dbReference>
<dbReference type="EMBL" id="FNBN01000003">
    <property type="protein sequence ID" value="SDG00421.1"/>
    <property type="molecule type" value="Genomic_DNA"/>
</dbReference>
<organism evidence="2 3">
    <name type="scientific">Chitinophaga filiformis</name>
    <name type="common">Myxococcus filiformis</name>
    <name type="synonym">Flexibacter filiformis</name>
    <dbReference type="NCBI Taxonomy" id="104663"/>
    <lineage>
        <taxon>Bacteria</taxon>
        <taxon>Pseudomonadati</taxon>
        <taxon>Bacteroidota</taxon>
        <taxon>Chitinophagia</taxon>
        <taxon>Chitinophagales</taxon>
        <taxon>Chitinophagaceae</taxon>
        <taxon>Chitinophaga</taxon>
    </lineage>
</organism>
<name>A0A1G7QPG0_CHIFI</name>
<dbReference type="Proteomes" id="UP000199045">
    <property type="component" value="Unassembled WGS sequence"/>
</dbReference>
<evidence type="ECO:0008006" key="4">
    <source>
        <dbReference type="Google" id="ProtNLM"/>
    </source>
</evidence>